<dbReference type="EMBL" id="ANOH01000099">
    <property type="protein sequence ID" value="EMI57267.1"/>
    <property type="molecule type" value="Genomic_DNA"/>
</dbReference>
<organism evidence="1 2">
    <name type="scientific">Rhodopirellula sallentina SM41</name>
    <dbReference type="NCBI Taxonomy" id="1263870"/>
    <lineage>
        <taxon>Bacteria</taxon>
        <taxon>Pseudomonadati</taxon>
        <taxon>Planctomycetota</taxon>
        <taxon>Planctomycetia</taxon>
        <taxon>Pirellulales</taxon>
        <taxon>Pirellulaceae</taxon>
        <taxon>Rhodopirellula</taxon>
    </lineage>
</organism>
<comment type="caution">
    <text evidence="1">The sequence shown here is derived from an EMBL/GenBank/DDBJ whole genome shotgun (WGS) entry which is preliminary data.</text>
</comment>
<evidence type="ECO:0000313" key="1">
    <source>
        <dbReference type="EMBL" id="EMI57267.1"/>
    </source>
</evidence>
<dbReference type="AlphaFoldDB" id="M5U715"/>
<sequence>MISNVFADDVDATNRQLSLCRSLKHLAKPMKPTLRFVVALIRVAG</sequence>
<evidence type="ECO:0000313" key="2">
    <source>
        <dbReference type="Proteomes" id="UP000011885"/>
    </source>
</evidence>
<accession>M5U715</accession>
<name>M5U715_9BACT</name>
<protein>
    <submittedName>
        <fullName evidence="1">Uncharacterized protein</fullName>
    </submittedName>
</protein>
<keyword evidence="2" id="KW-1185">Reference proteome</keyword>
<dbReference type="PATRIC" id="fig|1263870.3.peg.1406"/>
<proteinExistence type="predicted"/>
<gene>
    <name evidence="1" type="ORF">RSSM_01303</name>
</gene>
<dbReference type="Proteomes" id="UP000011885">
    <property type="component" value="Unassembled WGS sequence"/>
</dbReference>
<reference evidence="1 2" key="1">
    <citation type="journal article" date="2013" name="Mar. Genomics">
        <title>Expression of sulfatases in Rhodopirellula baltica and the diversity of sulfatases in the genus Rhodopirellula.</title>
        <authorList>
            <person name="Wegner C.E."/>
            <person name="Richter-Heitmann T."/>
            <person name="Klindworth A."/>
            <person name="Klockow C."/>
            <person name="Richter M."/>
            <person name="Achstetter T."/>
            <person name="Glockner F.O."/>
            <person name="Harder J."/>
        </authorList>
    </citation>
    <scope>NUCLEOTIDE SEQUENCE [LARGE SCALE GENOMIC DNA]</scope>
    <source>
        <strain evidence="1 2">SM41</strain>
    </source>
</reference>